<comment type="caution">
    <text evidence="1">The sequence shown here is derived from an EMBL/GenBank/DDBJ whole genome shotgun (WGS) entry which is preliminary data.</text>
</comment>
<dbReference type="PATRIC" id="fig|1316928.3.peg.3213"/>
<evidence type="ECO:0000313" key="1">
    <source>
        <dbReference type="EMBL" id="EON31777.1"/>
    </source>
</evidence>
<dbReference type="SUPFAM" id="SSF55961">
    <property type="entry name" value="Bet v1-like"/>
    <property type="match status" value="1"/>
</dbReference>
<protein>
    <submittedName>
        <fullName evidence="1">Polyketide cyclase/dehydrase</fullName>
    </submittedName>
</protein>
<dbReference type="CDD" id="cd07812">
    <property type="entry name" value="SRPBCC"/>
    <property type="match status" value="1"/>
</dbReference>
<dbReference type="AlphaFoldDB" id="R7Y6Y7"/>
<dbReference type="InterPro" id="IPR019587">
    <property type="entry name" value="Polyketide_cyclase/dehydratase"/>
</dbReference>
<organism evidence="1 2">
    <name type="scientific">Gordonia terrae C-6</name>
    <dbReference type="NCBI Taxonomy" id="1316928"/>
    <lineage>
        <taxon>Bacteria</taxon>
        <taxon>Bacillati</taxon>
        <taxon>Actinomycetota</taxon>
        <taxon>Actinomycetes</taxon>
        <taxon>Mycobacteriales</taxon>
        <taxon>Gordoniaceae</taxon>
        <taxon>Gordonia</taxon>
    </lineage>
</organism>
<dbReference type="EMBL" id="AQPW01000020">
    <property type="protein sequence ID" value="EON31777.1"/>
    <property type="molecule type" value="Genomic_DNA"/>
</dbReference>
<proteinExistence type="predicted"/>
<dbReference type="InterPro" id="IPR023393">
    <property type="entry name" value="START-like_dom_sf"/>
</dbReference>
<dbReference type="Pfam" id="PF10604">
    <property type="entry name" value="Polyketide_cyc2"/>
    <property type="match status" value="1"/>
</dbReference>
<gene>
    <name evidence="1" type="ORF">GTC6_15913</name>
</gene>
<evidence type="ECO:0000313" key="2">
    <source>
        <dbReference type="Proteomes" id="UP000013569"/>
    </source>
</evidence>
<dbReference type="Gene3D" id="3.30.530.20">
    <property type="match status" value="1"/>
</dbReference>
<sequence>MVRHQARIDGPREKVFSYVDGYQNVSEYLFGVTRFEPTTDQTSGLGATFAVSMEVGPKTLNSVVKCTEYVENELITLEAIEGFAANTTWRFADADGGSATDMDVEFTYTLPGGMAGKLLGKVVGPFAAQAVRQTETTIGKKVRATG</sequence>
<reference evidence="1 2" key="1">
    <citation type="journal article" date="2013" name="Genome Announc.">
        <title>Draft Genome Sequence of a Benzothiophene-Desulfurizing Bacterium, Gordona terrae Strain C-6.</title>
        <authorList>
            <person name="Wang W."/>
            <person name="Ma T."/>
            <person name="Ren Y."/>
            <person name="Li G."/>
        </authorList>
    </citation>
    <scope>NUCLEOTIDE SEQUENCE [LARGE SCALE GENOMIC DNA]</scope>
    <source>
        <strain evidence="1 2">C-6</strain>
    </source>
</reference>
<name>R7Y6Y7_9ACTN</name>
<dbReference type="Proteomes" id="UP000013569">
    <property type="component" value="Unassembled WGS sequence"/>
</dbReference>
<accession>R7Y6Y7</accession>